<evidence type="ECO:0000256" key="2">
    <source>
        <dbReference type="SAM" id="SignalP"/>
    </source>
</evidence>
<keyword evidence="1" id="KW-1133">Transmembrane helix</keyword>
<protein>
    <submittedName>
        <fullName evidence="3">Secreted protein</fullName>
    </submittedName>
</protein>
<evidence type="ECO:0000313" key="3">
    <source>
        <dbReference type="EMBL" id="CCH41741.1"/>
    </source>
</evidence>
<keyword evidence="2" id="KW-0732">Signal</keyword>
<dbReference type="HOGENOM" id="CLU_114244_0_0_1"/>
<feature type="chain" id="PRO_5003834273" evidence="2">
    <location>
        <begin position="19"/>
        <end position="177"/>
    </location>
</feature>
<evidence type="ECO:0000313" key="4">
    <source>
        <dbReference type="Proteomes" id="UP000009328"/>
    </source>
</evidence>
<keyword evidence="4" id="KW-1185">Reference proteome</keyword>
<feature type="signal peptide" evidence="2">
    <location>
        <begin position="1"/>
        <end position="18"/>
    </location>
</feature>
<dbReference type="AlphaFoldDB" id="K0KFP3"/>
<dbReference type="Proteomes" id="UP000009328">
    <property type="component" value="Unassembled WGS sequence"/>
</dbReference>
<evidence type="ECO:0000256" key="1">
    <source>
        <dbReference type="SAM" id="Phobius"/>
    </source>
</evidence>
<gene>
    <name evidence="3" type="ORF">BN7_1280</name>
</gene>
<organism evidence="3 4">
    <name type="scientific">Wickerhamomyces ciferrii (strain ATCC 14091 / BCRC 22168 / CBS 111 / JCM 3599 / NBRC 0793 / NRRL Y-1031 F-60-10)</name>
    <name type="common">Yeast</name>
    <name type="synonym">Pichia ciferrii</name>
    <dbReference type="NCBI Taxonomy" id="1206466"/>
    <lineage>
        <taxon>Eukaryota</taxon>
        <taxon>Fungi</taxon>
        <taxon>Dikarya</taxon>
        <taxon>Ascomycota</taxon>
        <taxon>Saccharomycotina</taxon>
        <taxon>Saccharomycetes</taxon>
        <taxon>Phaffomycetales</taxon>
        <taxon>Wickerhamomycetaceae</taxon>
        <taxon>Wickerhamomyces</taxon>
    </lineage>
</organism>
<keyword evidence="1" id="KW-0472">Membrane</keyword>
<keyword evidence="1" id="KW-0812">Transmembrane</keyword>
<accession>K0KFP3</accession>
<dbReference type="InParanoid" id="K0KFP3"/>
<name>K0KFP3_WICCF</name>
<feature type="transmembrane region" description="Helical" evidence="1">
    <location>
        <begin position="143"/>
        <end position="166"/>
    </location>
</feature>
<comment type="caution">
    <text evidence="3">The sequence shown here is derived from an EMBL/GenBank/DDBJ whole genome shotgun (WGS) entry which is preliminary data.</text>
</comment>
<sequence length="177" mass="18584">MKFSTIIATSLLSLVAFAAPAPTADEQQTAWNAISNVTTESNNLNSVLQSADLPKDPKEALAQIVKDTLSKGLGAVQNAKSKEEGQAALSSILEDSKSKLNGVSSQASEDDPITRTLKGVVTSLVSLLEKIFETLSDTLDNILHLNLIGAIVSVLSGVLAAIDIFLSNLKNNVLPAK</sequence>
<proteinExistence type="predicted"/>
<reference evidence="3 4" key="1">
    <citation type="journal article" date="2012" name="Eukaryot. Cell">
        <title>Draft genome sequence of Wickerhamomyces ciferrii NRRL Y-1031 F-60-10.</title>
        <authorList>
            <person name="Schneider J."/>
            <person name="Andrea H."/>
            <person name="Blom J."/>
            <person name="Jaenicke S."/>
            <person name="Ruckert C."/>
            <person name="Schorsch C."/>
            <person name="Szczepanowski R."/>
            <person name="Farwick M."/>
            <person name="Goesmann A."/>
            <person name="Puhler A."/>
            <person name="Schaffer S."/>
            <person name="Tauch A."/>
            <person name="Kohler T."/>
            <person name="Brinkrolf K."/>
        </authorList>
    </citation>
    <scope>NUCLEOTIDE SEQUENCE [LARGE SCALE GENOMIC DNA]</scope>
    <source>
        <strain evidence="4">ATCC 14091 / BCRC 22168 / CBS 111 / JCM 3599 / NBRC 0793 / NRRL Y-1031 F-60-10</strain>
    </source>
</reference>
<dbReference type="EMBL" id="CAIF01000028">
    <property type="protein sequence ID" value="CCH41741.1"/>
    <property type="molecule type" value="Genomic_DNA"/>
</dbReference>